<name>A0A9P6A531_PLEER</name>
<feature type="compositionally biased region" description="Polar residues" evidence="1">
    <location>
        <begin position="427"/>
        <end position="438"/>
    </location>
</feature>
<reference evidence="2" key="1">
    <citation type="submission" date="2020-11" db="EMBL/GenBank/DDBJ databases">
        <authorList>
            <consortium name="DOE Joint Genome Institute"/>
            <person name="Ahrendt S."/>
            <person name="Riley R."/>
            <person name="Andreopoulos W."/>
            <person name="Labutti K."/>
            <person name="Pangilinan J."/>
            <person name="Ruiz-Duenas F.J."/>
            <person name="Barrasa J.M."/>
            <person name="Sanchez-Garcia M."/>
            <person name="Camarero S."/>
            <person name="Miyauchi S."/>
            <person name="Serrano A."/>
            <person name="Linde D."/>
            <person name="Babiker R."/>
            <person name="Drula E."/>
            <person name="Ayuso-Fernandez I."/>
            <person name="Pacheco R."/>
            <person name="Padilla G."/>
            <person name="Ferreira P."/>
            <person name="Barriuso J."/>
            <person name="Kellner H."/>
            <person name="Castanera R."/>
            <person name="Alfaro M."/>
            <person name="Ramirez L."/>
            <person name="Pisabarro A.G."/>
            <person name="Kuo A."/>
            <person name="Tritt A."/>
            <person name="Lipzen A."/>
            <person name="He G."/>
            <person name="Yan M."/>
            <person name="Ng V."/>
            <person name="Cullen D."/>
            <person name="Martin F."/>
            <person name="Rosso M.-N."/>
            <person name="Henrissat B."/>
            <person name="Hibbett D."/>
            <person name="Martinez A.T."/>
            <person name="Grigoriev I.V."/>
        </authorList>
    </citation>
    <scope>NUCLEOTIDE SEQUENCE</scope>
    <source>
        <strain evidence="2">ATCC 90797</strain>
    </source>
</reference>
<organism evidence="2 3">
    <name type="scientific">Pleurotus eryngii</name>
    <name type="common">Boletus of the steppes</name>
    <dbReference type="NCBI Taxonomy" id="5323"/>
    <lineage>
        <taxon>Eukaryota</taxon>
        <taxon>Fungi</taxon>
        <taxon>Dikarya</taxon>
        <taxon>Basidiomycota</taxon>
        <taxon>Agaricomycotina</taxon>
        <taxon>Agaricomycetes</taxon>
        <taxon>Agaricomycetidae</taxon>
        <taxon>Agaricales</taxon>
        <taxon>Pleurotineae</taxon>
        <taxon>Pleurotaceae</taxon>
        <taxon>Pleurotus</taxon>
    </lineage>
</organism>
<dbReference type="EMBL" id="MU154533">
    <property type="protein sequence ID" value="KAF9499187.1"/>
    <property type="molecule type" value="Genomic_DNA"/>
</dbReference>
<dbReference type="AlphaFoldDB" id="A0A9P6A531"/>
<sequence length="571" mass="62360">MAPPSKCTKEQQAYLMGLLDKFLEAQKHSRLDKFWLVLFRGWFEQWEEEEDNVIVDEGERKQDLGVKITKRQELIQLYIKKYYKTRIHSKLYKGLPAGTKLSSADFLALLHNKTPKLFELEKLEIKKEIEDLYQALKERDEDNNEDMPLEQMTAARYAVVIDEIPRYFQAFCQELARRTGWSFTLLAGGPDPINGGRVNSIGVHFGENEAGQHFGKATPGFGDTVLTLYANFLNMLYTQAECNTRSLIPIDSVALPPADTPFHDASAATLPSLNAVVVNPTTNPAVLATPAAPAVFTTPGTPTTPAAFATPGLPAVSNTDPALITLDGFVDKFDWSNFDLNIATVNTTIPFKAPWAPLAEDGLFSSFLDELAADLPNDILSTSATATNVSTPTAVNLPAVPTTLILPAPEVPAAPDSPIPSLLVTSEESNAQTTGSTTEPPAAGPAPSVASAAEGTTTLDLGPLSNIDDPTVLPLHPCKRGRDVTEDPAFIVTGKRVRKPSKRKEWKTMTVSKGKENRHPKKDLFGDKKTVRQVSSKEVHIQIFSHSMVLGDRAPVLIKGKADLITDVHPF</sequence>
<evidence type="ECO:0000256" key="1">
    <source>
        <dbReference type="SAM" id="MobiDB-lite"/>
    </source>
</evidence>
<feature type="compositionally biased region" description="Low complexity" evidence="1">
    <location>
        <begin position="439"/>
        <end position="451"/>
    </location>
</feature>
<evidence type="ECO:0000313" key="2">
    <source>
        <dbReference type="EMBL" id="KAF9499187.1"/>
    </source>
</evidence>
<evidence type="ECO:0000313" key="3">
    <source>
        <dbReference type="Proteomes" id="UP000807025"/>
    </source>
</evidence>
<dbReference type="Proteomes" id="UP000807025">
    <property type="component" value="Unassembled WGS sequence"/>
</dbReference>
<protein>
    <submittedName>
        <fullName evidence="2">Uncharacterized protein</fullName>
    </submittedName>
</protein>
<accession>A0A9P6A531</accession>
<feature type="region of interest" description="Disordered" evidence="1">
    <location>
        <begin position="427"/>
        <end position="451"/>
    </location>
</feature>
<dbReference type="OrthoDB" id="2803783at2759"/>
<keyword evidence="3" id="KW-1185">Reference proteome</keyword>
<proteinExistence type="predicted"/>
<gene>
    <name evidence="2" type="ORF">BDN71DRAFT_1428231</name>
</gene>
<comment type="caution">
    <text evidence="2">The sequence shown here is derived from an EMBL/GenBank/DDBJ whole genome shotgun (WGS) entry which is preliminary data.</text>
</comment>